<keyword evidence="4" id="KW-0460">Magnesium</keyword>
<dbReference type="AlphaFoldDB" id="A0A1A5YK24"/>
<dbReference type="GO" id="GO:0046872">
    <property type="term" value="F:metal ion binding"/>
    <property type="evidence" value="ECO:0007669"/>
    <property type="project" value="UniProtKB-KW"/>
</dbReference>
<accession>A0A1A5YK24</accession>
<protein>
    <submittedName>
        <fullName evidence="6">Haloacid dehalogenase</fullName>
    </submittedName>
</protein>
<dbReference type="InterPro" id="IPR006385">
    <property type="entry name" value="HAD_hydro_SerB1"/>
</dbReference>
<dbReference type="NCBIfam" id="TIGR01490">
    <property type="entry name" value="HAD-SF-IB-hyp1"/>
    <property type="match status" value="1"/>
</dbReference>
<dbReference type="PANTHER" id="PTHR43344">
    <property type="entry name" value="PHOSPHOSERINE PHOSPHATASE"/>
    <property type="match status" value="1"/>
</dbReference>
<evidence type="ECO:0000313" key="6">
    <source>
        <dbReference type="EMBL" id="OBR65913.1"/>
    </source>
</evidence>
<feature type="transmembrane region" description="Helical" evidence="5">
    <location>
        <begin position="35"/>
        <end position="56"/>
    </location>
</feature>
<evidence type="ECO:0000256" key="2">
    <source>
        <dbReference type="ARBA" id="ARBA00022723"/>
    </source>
</evidence>
<dbReference type="GO" id="GO:0016787">
    <property type="term" value="F:hydrolase activity"/>
    <property type="evidence" value="ECO:0007669"/>
    <property type="project" value="UniProtKB-KW"/>
</dbReference>
<evidence type="ECO:0000256" key="5">
    <source>
        <dbReference type="SAM" id="Phobius"/>
    </source>
</evidence>
<keyword evidence="3" id="KW-0378">Hydrolase</keyword>
<dbReference type="InterPro" id="IPR023214">
    <property type="entry name" value="HAD_sf"/>
</dbReference>
<dbReference type="InterPro" id="IPR050582">
    <property type="entry name" value="HAD-like_SerB"/>
</dbReference>
<organism evidence="6 7">
    <name type="scientific">Paenibacillus oryzae</name>
    <dbReference type="NCBI Taxonomy" id="1844972"/>
    <lineage>
        <taxon>Bacteria</taxon>
        <taxon>Bacillati</taxon>
        <taxon>Bacillota</taxon>
        <taxon>Bacilli</taxon>
        <taxon>Bacillales</taxon>
        <taxon>Paenibacillaceae</taxon>
        <taxon>Paenibacillus</taxon>
    </lineage>
</organism>
<dbReference type="STRING" id="1844972.A7K91_18255"/>
<dbReference type="SUPFAM" id="SSF56784">
    <property type="entry name" value="HAD-like"/>
    <property type="match status" value="1"/>
</dbReference>
<dbReference type="Gene3D" id="3.40.50.1000">
    <property type="entry name" value="HAD superfamily/HAD-like"/>
    <property type="match status" value="1"/>
</dbReference>
<evidence type="ECO:0000256" key="4">
    <source>
        <dbReference type="ARBA" id="ARBA00022842"/>
    </source>
</evidence>
<dbReference type="EMBL" id="LYPA01000051">
    <property type="protein sequence ID" value="OBR65913.1"/>
    <property type="molecule type" value="Genomic_DNA"/>
</dbReference>
<dbReference type="InterPro" id="IPR036412">
    <property type="entry name" value="HAD-like_sf"/>
</dbReference>
<dbReference type="RefSeq" id="WP_068682556.1">
    <property type="nucleotide sequence ID" value="NZ_LYPA01000051.1"/>
</dbReference>
<sequence length="213" mass="24813">MSSVKAAIFDVDKTIISIDSMFHFVDYGLRRYPALIYRLPAILWFTFLYKAGIVSVEKVKRAYFKGIERMSEEDLKHFFKTRLQTAIFAEANEEMHERKREGYIVLLVTASPHAYMKFFQEFACVDHVIGTQLVRRPNGGYTSIIDGSNCKGEEKVRRIMEYLKGQNQIIDYDQSCAYSDSTSDMPIMELVAKRYFINRRVPGAEELRWGKNE</sequence>
<dbReference type="Proteomes" id="UP000092024">
    <property type="component" value="Unassembled WGS sequence"/>
</dbReference>
<keyword evidence="7" id="KW-1185">Reference proteome</keyword>
<dbReference type="Gene3D" id="1.20.1440.100">
    <property type="entry name" value="SG protein - dephosphorylation function"/>
    <property type="match status" value="1"/>
</dbReference>
<comment type="caution">
    <text evidence="6">The sequence shown here is derived from an EMBL/GenBank/DDBJ whole genome shotgun (WGS) entry which is preliminary data.</text>
</comment>
<evidence type="ECO:0000256" key="1">
    <source>
        <dbReference type="ARBA" id="ARBA00009184"/>
    </source>
</evidence>
<reference evidence="6 7" key="1">
    <citation type="submission" date="2016-05" db="EMBL/GenBank/DDBJ databases">
        <title>Paenibacillus oryzae. sp. nov., isolated from the rice root.</title>
        <authorList>
            <person name="Zhang J."/>
            <person name="Zhang X."/>
        </authorList>
    </citation>
    <scope>NUCLEOTIDE SEQUENCE [LARGE SCALE GENOMIC DNA]</scope>
    <source>
        <strain evidence="6 7">1DrF-4</strain>
    </source>
</reference>
<keyword evidence="2" id="KW-0479">Metal-binding</keyword>
<evidence type="ECO:0000256" key="3">
    <source>
        <dbReference type="ARBA" id="ARBA00022801"/>
    </source>
</evidence>
<keyword evidence="5" id="KW-0812">Transmembrane</keyword>
<proteinExistence type="inferred from homology"/>
<dbReference type="Pfam" id="PF12710">
    <property type="entry name" value="HAD"/>
    <property type="match status" value="1"/>
</dbReference>
<name>A0A1A5YK24_9BACL</name>
<dbReference type="NCBIfam" id="TIGR01488">
    <property type="entry name" value="HAD-SF-IB"/>
    <property type="match status" value="1"/>
</dbReference>
<evidence type="ECO:0000313" key="7">
    <source>
        <dbReference type="Proteomes" id="UP000092024"/>
    </source>
</evidence>
<comment type="similarity">
    <text evidence="1">Belongs to the HAD-like hydrolase superfamily. SerB family.</text>
</comment>
<dbReference type="PANTHER" id="PTHR43344:SF13">
    <property type="entry name" value="PHOSPHATASE RV3661-RELATED"/>
    <property type="match status" value="1"/>
</dbReference>
<dbReference type="OrthoDB" id="9794212at2"/>
<keyword evidence="5" id="KW-0472">Membrane</keyword>
<keyword evidence="5" id="KW-1133">Transmembrane helix</keyword>
<gene>
    <name evidence="6" type="ORF">A7K91_18255</name>
</gene>